<accession>A0ABW5DY65</accession>
<dbReference type="PANTHER" id="PTHR13939">
    <property type="entry name" value="NICOTINAMIDE-NUCLEOTIDE AMIDOHYDROLASE PNCC"/>
    <property type="match status" value="1"/>
</dbReference>
<dbReference type="NCBIfam" id="TIGR00200">
    <property type="entry name" value="cinA_nterm"/>
    <property type="match status" value="1"/>
</dbReference>
<dbReference type="RefSeq" id="WP_377095021.1">
    <property type="nucleotide sequence ID" value="NZ_JBHSJM010000001.1"/>
</dbReference>
<dbReference type="InterPro" id="IPR008136">
    <property type="entry name" value="CinA_C"/>
</dbReference>
<dbReference type="InterPro" id="IPR050101">
    <property type="entry name" value="CinA"/>
</dbReference>
<dbReference type="InterPro" id="IPR008135">
    <property type="entry name" value="Competence-induced_CinA"/>
</dbReference>
<feature type="domain" description="MoaB/Mog" evidence="2">
    <location>
        <begin position="4"/>
        <end position="174"/>
    </location>
</feature>
<protein>
    <recommendedName>
        <fullName evidence="1">CinA-like protein</fullName>
    </recommendedName>
</protein>
<dbReference type="HAMAP" id="MF_00226_B">
    <property type="entry name" value="CinA_B"/>
    <property type="match status" value="1"/>
</dbReference>
<name>A0ABW5DY65_9BACT</name>
<dbReference type="Pfam" id="PF02464">
    <property type="entry name" value="CinA"/>
    <property type="match status" value="1"/>
</dbReference>
<proteinExistence type="inferred from homology"/>
<organism evidence="3 4">
    <name type="scientific">Rubritalea spongiae</name>
    <dbReference type="NCBI Taxonomy" id="430797"/>
    <lineage>
        <taxon>Bacteria</taxon>
        <taxon>Pseudomonadati</taxon>
        <taxon>Verrucomicrobiota</taxon>
        <taxon>Verrucomicrobiia</taxon>
        <taxon>Verrucomicrobiales</taxon>
        <taxon>Rubritaleaceae</taxon>
        <taxon>Rubritalea</taxon>
    </lineage>
</organism>
<dbReference type="CDD" id="cd00885">
    <property type="entry name" value="cinA"/>
    <property type="match status" value="1"/>
</dbReference>
<keyword evidence="4" id="KW-1185">Reference proteome</keyword>
<dbReference type="InterPro" id="IPR001453">
    <property type="entry name" value="MoaB/Mog_dom"/>
</dbReference>
<dbReference type="PIRSF" id="PIRSF006728">
    <property type="entry name" value="CinA"/>
    <property type="match status" value="1"/>
</dbReference>
<dbReference type="Gene3D" id="3.90.950.20">
    <property type="entry name" value="CinA-like"/>
    <property type="match status" value="1"/>
</dbReference>
<dbReference type="Gene3D" id="3.40.980.10">
    <property type="entry name" value="MoaB/Mog-like domain"/>
    <property type="match status" value="1"/>
</dbReference>
<dbReference type="InterPro" id="IPR036425">
    <property type="entry name" value="MoaB/Mog-like_dom_sf"/>
</dbReference>
<dbReference type="InterPro" id="IPR036653">
    <property type="entry name" value="CinA-like_C"/>
</dbReference>
<dbReference type="PANTHER" id="PTHR13939:SF0">
    <property type="entry name" value="NMN AMIDOHYDROLASE-LIKE PROTEIN YFAY"/>
    <property type="match status" value="1"/>
</dbReference>
<reference evidence="4" key="1">
    <citation type="journal article" date="2019" name="Int. J. Syst. Evol. Microbiol.">
        <title>The Global Catalogue of Microorganisms (GCM) 10K type strain sequencing project: providing services to taxonomists for standard genome sequencing and annotation.</title>
        <authorList>
            <consortium name="The Broad Institute Genomics Platform"/>
            <consortium name="The Broad Institute Genome Sequencing Center for Infectious Disease"/>
            <person name="Wu L."/>
            <person name="Ma J."/>
        </authorList>
    </citation>
    <scope>NUCLEOTIDE SEQUENCE [LARGE SCALE GENOMIC DNA]</scope>
    <source>
        <strain evidence="4">JCM 16545</strain>
    </source>
</reference>
<dbReference type="NCBIfam" id="NF001813">
    <property type="entry name" value="PRK00549.1"/>
    <property type="match status" value="1"/>
</dbReference>
<dbReference type="SUPFAM" id="SSF142433">
    <property type="entry name" value="CinA-like"/>
    <property type="match status" value="1"/>
</dbReference>
<comment type="caution">
    <text evidence="3">The sequence shown here is derived from an EMBL/GenBank/DDBJ whole genome shotgun (WGS) entry which is preliminary data.</text>
</comment>
<dbReference type="Pfam" id="PF18146">
    <property type="entry name" value="CinA_KH"/>
    <property type="match status" value="1"/>
</dbReference>
<dbReference type="SUPFAM" id="SSF53218">
    <property type="entry name" value="Molybdenum cofactor biosynthesis proteins"/>
    <property type="match status" value="1"/>
</dbReference>
<gene>
    <name evidence="3" type="ORF">ACFSQZ_02190</name>
</gene>
<evidence type="ECO:0000313" key="4">
    <source>
        <dbReference type="Proteomes" id="UP001597297"/>
    </source>
</evidence>
<dbReference type="InterPro" id="IPR041424">
    <property type="entry name" value="CinA_KH"/>
</dbReference>
<sequence>MRIEILNTGTELLLGTTLNSHGAWLGKELLNLGLRVAKQTTVPDGMPVVEAMKESVERADVLIVTGGLGPTSDDLTREATAEAMGVELIEDEHALRCVVEFFERLGKPMADSNKKQALIPCGAEVLPNPNGTAPGVYVPPRLGKSSPCAVFLLPGPPNELYPMYRAEVPHRLRALAEIADDHRMLELRFTGVGESSFHERLDANLHSMAGLEVGYCARPSEVDLRLIGSSAVVAQARDFALSEYPEHLISENGSSIEEVVVQLLADQGKKLSTAESCTGGRISSRITDVSGASAVFTHGFVTYSNEAKQELLGVGAEILEEFGAVSEEVATAMAEGALRASKADIAVAVTGIAGPTGGSAEKPVGTVWLGFAAKGDNAYAIEQFWPRDRESFKACVSQKALDMVRRYLLFGA</sequence>
<dbReference type="SMART" id="SM00852">
    <property type="entry name" value="MoCF_biosynth"/>
    <property type="match status" value="1"/>
</dbReference>
<evidence type="ECO:0000313" key="3">
    <source>
        <dbReference type="EMBL" id="MFD2275266.1"/>
    </source>
</evidence>
<evidence type="ECO:0000259" key="2">
    <source>
        <dbReference type="SMART" id="SM00852"/>
    </source>
</evidence>
<evidence type="ECO:0000256" key="1">
    <source>
        <dbReference type="HAMAP-Rule" id="MF_00226"/>
    </source>
</evidence>
<dbReference type="Pfam" id="PF00994">
    <property type="entry name" value="MoCF_biosynth"/>
    <property type="match status" value="1"/>
</dbReference>
<dbReference type="Proteomes" id="UP001597297">
    <property type="component" value="Unassembled WGS sequence"/>
</dbReference>
<comment type="similarity">
    <text evidence="1">Belongs to the CinA family.</text>
</comment>
<dbReference type="EMBL" id="JBHUJC010000003">
    <property type="protein sequence ID" value="MFD2275266.1"/>
    <property type="molecule type" value="Genomic_DNA"/>
</dbReference>
<dbReference type="NCBIfam" id="TIGR00199">
    <property type="entry name" value="PncC_domain"/>
    <property type="match status" value="1"/>
</dbReference>